<organism evidence="2 3">
    <name type="scientific">Chelonia mydas</name>
    <name type="common">Green sea-turtle</name>
    <name type="synonym">Chelonia agassizi</name>
    <dbReference type="NCBI Taxonomy" id="8469"/>
    <lineage>
        <taxon>Eukaryota</taxon>
        <taxon>Metazoa</taxon>
        <taxon>Chordata</taxon>
        <taxon>Craniata</taxon>
        <taxon>Vertebrata</taxon>
        <taxon>Euteleostomi</taxon>
        <taxon>Archelosauria</taxon>
        <taxon>Testudinata</taxon>
        <taxon>Testudines</taxon>
        <taxon>Cryptodira</taxon>
        <taxon>Durocryptodira</taxon>
        <taxon>Americhelydia</taxon>
        <taxon>Chelonioidea</taxon>
        <taxon>Cheloniidae</taxon>
        <taxon>Chelonia</taxon>
    </lineage>
</organism>
<dbReference type="EMBL" id="KB517806">
    <property type="protein sequence ID" value="EMP39052.1"/>
    <property type="molecule type" value="Genomic_DNA"/>
</dbReference>
<sequence length="176" mass="19138">MCLPELGASVLWGVPAGAWDFSPAAAEAPGPSSLLGSSPYPTALLQGRSPALPRKSVLFDNAQVVPSPESISIFPGEKSIGRWSLGWISPERRVLVEKESDWNVALDQTELCPSVKGIGQRIQSSCSKPFQRALPPGFDWHEWLLLIRRQNASDVQVKRAGPDRDNLTPAALRTQT</sequence>
<evidence type="ECO:0000256" key="1">
    <source>
        <dbReference type="SAM" id="MobiDB-lite"/>
    </source>
</evidence>
<reference evidence="3" key="1">
    <citation type="journal article" date="2013" name="Nat. Genet.">
        <title>The draft genomes of soft-shell turtle and green sea turtle yield insights into the development and evolution of the turtle-specific body plan.</title>
        <authorList>
            <person name="Wang Z."/>
            <person name="Pascual-Anaya J."/>
            <person name="Zadissa A."/>
            <person name="Li W."/>
            <person name="Niimura Y."/>
            <person name="Huang Z."/>
            <person name="Li C."/>
            <person name="White S."/>
            <person name="Xiong Z."/>
            <person name="Fang D."/>
            <person name="Wang B."/>
            <person name="Ming Y."/>
            <person name="Chen Y."/>
            <person name="Zheng Y."/>
            <person name="Kuraku S."/>
            <person name="Pignatelli M."/>
            <person name="Herrero J."/>
            <person name="Beal K."/>
            <person name="Nozawa M."/>
            <person name="Li Q."/>
            <person name="Wang J."/>
            <person name="Zhang H."/>
            <person name="Yu L."/>
            <person name="Shigenobu S."/>
            <person name="Wang J."/>
            <person name="Liu J."/>
            <person name="Flicek P."/>
            <person name="Searle S."/>
            <person name="Wang J."/>
            <person name="Kuratani S."/>
            <person name="Yin Y."/>
            <person name="Aken B."/>
            <person name="Zhang G."/>
            <person name="Irie N."/>
        </authorList>
    </citation>
    <scope>NUCLEOTIDE SEQUENCE [LARGE SCALE GENOMIC DNA]</scope>
</reference>
<feature type="compositionally biased region" description="Basic and acidic residues" evidence="1">
    <location>
        <begin position="157"/>
        <end position="166"/>
    </location>
</feature>
<evidence type="ECO:0000313" key="2">
    <source>
        <dbReference type="EMBL" id="EMP39052.1"/>
    </source>
</evidence>
<name>M7CE10_CHEMY</name>
<gene>
    <name evidence="2" type="ORF">UY3_03771</name>
</gene>
<dbReference type="AlphaFoldDB" id="M7CE10"/>
<keyword evidence="3" id="KW-1185">Reference proteome</keyword>
<dbReference type="Proteomes" id="UP000031443">
    <property type="component" value="Unassembled WGS sequence"/>
</dbReference>
<proteinExistence type="predicted"/>
<feature type="region of interest" description="Disordered" evidence="1">
    <location>
        <begin position="157"/>
        <end position="176"/>
    </location>
</feature>
<protein>
    <submittedName>
        <fullName evidence="2">Uncharacterized protein</fullName>
    </submittedName>
</protein>
<accession>M7CE10</accession>
<evidence type="ECO:0000313" key="3">
    <source>
        <dbReference type="Proteomes" id="UP000031443"/>
    </source>
</evidence>